<evidence type="ECO:0000256" key="3">
    <source>
        <dbReference type="SAM" id="Phobius"/>
    </source>
</evidence>
<proteinExistence type="predicted"/>
<feature type="compositionally biased region" description="Acidic residues" evidence="2">
    <location>
        <begin position="701"/>
        <end position="714"/>
    </location>
</feature>
<feature type="coiled-coil region" evidence="1">
    <location>
        <begin position="199"/>
        <end position="279"/>
    </location>
</feature>
<accession>A0A182RGW2</accession>
<dbReference type="STRING" id="62324.A0A182RGW2"/>
<dbReference type="InterPro" id="IPR036383">
    <property type="entry name" value="TSP1_rpt_sf"/>
</dbReference>
<evidence type="ECO:0000313" key="4">
    <source>
        <dbReference type="EnsemblMetazoa" id="AFUN005471-PA"/>
    </source>
</evidence>
<dbReference type="EnsemblMetazoa" id="AFUN005471-RA">
    <property type="protein sequence ID" value="AFUN005471-PA"/>
    <property type="gene ID" value="AFUN005471"/>
</dbReference>
<feature type="compositionally biased region" description="Basic and acidic residues" evidence="2">
    <location>
        <begin position="1088"/>
        <end position="1102"/>
    </location>
</feature>
<dbReference type="VEuPathDB" id="VectorBase:AFUN2_003393"/>
<feature type="compositionally biased region" description="Acidic residues" evidence="2">
    <location>
        <begin position="672"/>
        <end position="692"/>
    </location>
</feature>
<feature type="compositionally biased region" description="Polar residues" evidence="2">
    <location>
        <begin position="1145"/>
        <end position="1158"/>
    </location>
</feature>
<keyword evidence="3" id="KW-1133">Transmembrane helix</keyword>
<evidence type="ECO:0008006" key="5">
    <source>
        <dbReference type="Google" id="ProtNLM"/>
    </source>
</evidence>
<protein>
    <recommendedName>
        <fullName evidence="5">CUB domain-containing protein</fullName>
    </recommendedName>
</protein>
<dbReference type="InterPro" id="IPR035914">
    <property type="entry name" value="Sperma_CUB_dom_sf"/>
</dbReference>
<evidence type="ECO:0000256" key="1">
    <source>
        <dbReference type="SAM" id="Coils"/>
    </source>
</evidence>
<feature type="transmembrane region" description="Helical" evidence="3">
    <location>
        <begin position="960"/>
        <end position="985"/>
    </location>
</feature>
<feature type="compositionally biased region" description="Basic and acidic residues" evidence="2">
    <location>
        <begin position="1117"/>
        <end position="1137"/>
    </location>
</feature>
<dbReference type="PANTHER" id="PTHR16311:SF3">
    <property type="entry name" value="THROMBOSPONDIN TYPE-1 DOMAIN-CONTAINING PROTEIN 1"/>
    <property type="match status" value="1"/>
</dbReference>
<dbReference type="PANTHER" id="PTHR16311">
    <property type="entry name" value="THROMBOSPONDIN TYPE I DOMAIN-CONTAINING 1"/>
    <property type="match status" value="1"/>
</dbReference>
<dbReference type="Gene3D" id="2.20.100.10">
    <property type="entry name" value="Thrombospondin type-1 (TSP1) repeat"/>
    <property type="match status" value="1"/>
</dbReference>
<feature type="region of interest" description="Disordered" evidence="2">
    <location>
        <begin position="1088"/>
        <end position="1164"/>
    </location>
</feature>
<feature type="region of interest" description="Disordered" evidence="2">
    <location>
        <begin position="668"/>
        <end position="733"/>
    </location>
</feature>
<dbReference type="SUPFAM" id="SSF82895">
    <property type="entry name" value="TSP-1 type 1 repeat"/>
    <property type="match status" value="1"/>
</dbReference>
<dbReference type="InterPro" id="IPR000884">
    <property type="entry name" value="TSP1_rpt"/>
</dbReference>
<dbReference type="PROSITE" id="PS50092">
    <property type="entry name" value="TSP1"/>
    <property type="match status" value="1"/>
</dbReference>
<dbReference type="SMART" id="SM00209">
    <property type="entry name" value="TSP1"/>
    <property type="match status" value="1"/>
</dbReference>
<sequence length="1536" mass="172454">MASLLQTRALLQADWSKQYVFTVHTRSIFPCDPHGSGIRVLFQYPACILNQADRVRVYAKLRADVLSLAPPTSLHYIAEQRVSKGQHSLYFECDLFYEKFVEYCFVYVSQAISGAVADIRMDCVPTLPVSASDSGGWGPWSNWTHCSTTCRGGIRNRYRFCDSPPPRYGAKFCEEKKPKKPKKAVPEIQPVDGLSAVDRQFYEITINDLNQKLARLRTHNVKIEERNEDLESRLKQIEEDRADVTAYLDRTLQEKVGTIVELEDKLSELSKVRDQENEECRKQINTLDGKYKAMHEQLTSEIKLLTGKLNSMEEFRLQRDELMAKFDAQDSELKEQNKRHKSTLYEMERKVILDKDRLRKDVENKLLQLSTEFTKSSEIRVAAHTQRLVRENIALNNEMDRMIYTQERMQKQFTELRKQNTELRNQAEIDFVEKQRLMQTCQERLETIKQLTDQFETVLQKNGELNAFRLRAVELENENKTTRKDYNQLRQKVRVLEQYIHYINTDRQGLRSESDHHRKEFERISDILKTVRYTVRSAFKGEEEDSDLPYQEIKRKRLIADLLNTLNELEMQSKADQSVETIVASLTDVYDQGDLGVIPRESMDTILKKTLGCEEVSESAIISSSATASSVGEGDRMDGASKTTLLGASEDEAGIIDVVSGSRLVFLGSNESLEEEDEGEGASEEEPDEEDDEAKKQDQEQHEEDDGDFGDDEASQQLQGSGMDGGDHDKDGVIVDAPESIEDETIEFAGSKILRLFLQGPSVQTERCGLDTSGDSWECMFSPAIGGINLPLEIEDVNTEIGPGCRCGCVIHLGMVKPKRLLGSSSHSCPDRSLWLIKGDDGCRVRMSIDFQKFPCDGQWLKIRDGDSVADELLLQFGADRAVETSSAMAEATGNMLLVEFFSRKTDQYDEACNAGFLGQAEQIKLAHTTLHPTENSTSMASKVIMPIVAGLQSYASFTIAHVCAIVFICFIVFISFLLVVQYIFRYRKYELATSRMEAADSPAHTLFGSNQSIEQGAPIQPRSRAVSTTTLISEIVSYVKLRPRVTTSIRHERFRESVEYALESTNSRSEAAGRSDGSSEIIMELQDRSATDAEDREHHGEGDDETPLQSLNDLNHPNERSADVPKERLSPNKDLQESDDERSTTVSSAYSSLNRENTPLVGVKSNKTNVEMLRTGDQLVKSATCLMTTSSTSTATLTNVSPSDVECCSPPELGIRSPLARRNTGTSIRTRNAKESKEKRNLQKLLAGSDYSLGAPSEQDMELDYYDYNVINAGAAPGSYLGMDPAFLVWIPPLDDGSDEDIKHPRAVLSDDDDELTELASRVIRDDRMGVDARSDSVTPSEELIRQLAEQKRNDYVIVSNSISKSDICSESDGASTDGKLPLERRRRKLHELILVRRNGGNSGNSARSGDPGDTGSGSSVRKSSSDESAEEREKETSFTKSPVDNKQISDFYEMADIAFADDEADEEEEDEEEEHESDVPMEGFCVDRPKGGTILLSTAGNGKLEPNNFVNESNKYKHAVGDVLHRDVADKMVQ</sequence>
<dbReference type="InterPro" id="IPR038877">
    <property type="entry name" value="THSD1"/>
</dbReference>
<feature type="compositionally biased region" description="Acidic residues" evidence="2">
    <location>
        <begin position="1464"/>
        <end position="1478"/>
    </location>
</feature>
<dbReference type="SUPFAM" id="SSF49854">
    <property type="entry name" value="Spermadhesin, CUB domain"/>
    <property type="match status" value="1"/>
</dbReference>
<feature type="region of interest" description="Disordered" evidence="2">
    <location>
        <begin position="1464"/>
        <end position="1490"/>
    </location>
</feature>
<keyword evidence="1" id="KW-0175">Coiled coil</keyword>
<reference evidence="4" key="1">
    <citation type="submission" date="2020-05" db="UniProtKB">
        <authorList>
            <consortium name="EnsemblMetazoa"/>
        </authorList>
    </citation>
    <scope>IDENTIFICATION</scope>
    <source>
        <strain evidence="4">FUMOZ</strain>
    </source>
</reference>
<keyword evidence="3" id="KW-0472">Membrane</keyword>
<evidence type="ECO:0000256" key="2">
    <source>
        <dbReference type="SAM" id="MobiDB-lite"/>
    </source>
</evidence>
<feature type="compositionally biased region" description="Low complexity" evidence="2">
    <location>
        <begin position="1398"/>
        <end position="1424"/>
    </location>
</feature>
<dbReference type="VEuPathDB" id="VectorBase:AFUN2_012270"/>
<dbReference type="VEuPathDB" id="VectorBase:AFUN005471"/>
<feature type="coiled-coil region" evidence="1">
    <location>
        <begin position="406"/>
        <end position="492"/>
    </location>
</feature>
<dbReference type="GO" id="GO:0071944">
    <property type="term" value="C:cell periphery"/>
    <property type="evidence" value="ECO:0007669"/>
    <property type="project" value="TreeGrafter"/>
</dbReference>
<keyword evidence="3" id="KW-0812">Transmembrane</keyword>
<name>A0A182RGW2_ANOFN</name>
<organism evidence="4">
    <name type="scientific">Anopheles funestus</name>
    <name type="common">African malaria mosquito</name>
    <dbReference type="NCBI Taxonomy" id="62324"/>
    <lineage>
        <taxon>Eukaryota</taxon>
        <taxon>Metazoa</taxon>
        <taxon>Ecdysozoa</taxon>
        <taxon>Arthropoda</taxon>
        <taxon>Hexapoda</taxon>
        <taxon>Insecta</taxon>
        <taxon>Pterygota</taxon>
        <taxon>Neoptera</taxon>
        <taxon>Endopterygota</taxon>
        <taxon>Diptera</taxon>
        <taxon>Nematocera</taxon>
        <taxon>Culicoidea</taxon>
        <taxon>Culicidae</taxon>
        <taxon>Anophelinae</taxon>
        <taxon>Anopheles</taxon>
    </lineage>
</organism>
<dbReference type="Pfam" id="PF00090">
    <property type="entry name" value="TSP_1"/>
    <property type="match status" value="1"/>
</dbReference>
<feature type="region of interest" description="Disordered" evidence="2">
    <location>
        <begin position="1396"/>
        <end position="1448"/>
    </location>
</feature>